<sequence>MDARPPSPLRGEIKTSRVSLAGGIAVAVAVMALWVALARDLGADGAGPVALGALVAAGIGAWIWKAEL</sequence>
<keyword evidence="1" id="KW-0812">Transmembrane</keyword>
<evidence type="ECO:0000313" key="2">
    <source>
        <dbReference type="EMBL" id="MBW8269640.1"/>
    </source>
</evidence>
<evidence type="ECO:0000256" key="1">
    <source>
        <dbReference type="SAM" id="Phobius"/>
    </source>
</evidence>
<comment type="caution">
    <text evidence="2">The sequence shown here is derived from an EMBL/GenBank/DDBJ whole genome shotgun (WGS) entry which is preliminary data.</text>
</comment>
<proteinExistence type="predicted"/>
<dbReference type="RefSeq" id="WP_220117393.1">
    <property type="nucleotide sequence ID" value="NZ_JAHZUY010000018.1"/>
</dbReference>
<dbReference type="EMBL" id="JAHZUY010000018">
    <property type="protein sequence ID" value="MBW8269640.1"/>
    <property type="molecule type" value="Genomic_DNA"/>
</dbReference>
<keyword evidence="3" id="KW-1185">Reference proteome</keyword>
<dbReference type="Proteomes" id="UP001519924">
    <property type="component" value="Unassembled WGS sequence"/>
</dbReference>
<reference evidence="2 3" key="1">
    <citation type="submission" date="2021-08" db="EMBL/GenBank/DDBJ databases">
        <title>Caldovatus sediminis gen. nov., sp. nov., a moderately thermophilic bacterium isolated from a hot spring.</title>
        <authorList>
            <person name="Hu C.-J."/>
            <person name="Li W.-J."/>
            <person name="Xian W.-D."/>
        </authorList>
    </citation>
    <scope>NUCLEOTIDE SEQUENCE [LARGE SCALE GENOMIC DNA]</scope>
    <source>
        <strain evidence="2 3">SYSU G05006</strain>
    </source>
</reference>
<name>A0ABS7F202_9PROT</name>
<accession>A0ABS7F202</accession>
<evidence type="ECO:0000313" key="3">
    <source>
        <dbReference type="Proteomes" id="UP001519924"/>
    </source>
</evidence>
<gene>
    <name evidence="2" type="ORF">K1J50_09090</name>
</gene>
<feature type="transmembrane region" description="Helical" evidence="1">
    <location>
        <begin position="45"/>
        <end position="64"/>
    </location>
</feature>
<keyword evidence="1" id="KW-0472">Membrane</keyword>
<keyword evidence="1" id="KW-1133">Transmembrane helix</keyword>
<organism evidence="2 3">
    <name type="scientific">Caldovatus aquaticus</name>
    <dbReference type="NCBI Taxonomy" id="2865671"/>
    <lineage>
        <taxon>Bacteria</taxon>
        <taxon>Pseudomonadati</taxon>
        <taxon>Pseudomonadota</taxon>
        <taxon>Alphaproteobacteria</taxon>
        <taxon>Acetobacterales</taxon>
        <taxon>Roseomonadaceae</taxon>
        <taxon>Caldovatus</taxon>
    </lineage>
</organism>
<protein>
    <submittedName>
        <fullName evidence="2">Uncharacterized protein</fullName>
    </submittedName>
</protein>
<feature type="transmembrane region" description="Helical" evidence="1">
    <location>
        <begin position="20"/>
        <end position="39"/>
    </location>
</feature>